<keyword evidence="2" id="KW-0560">Oxidoreductase</keyword>
<name>A0A1V9GTE9_9XANT</name>
<reference evidence="4 5" key="1">
    <citation type="journal article" date="2016" name="Plant Pathol.">
        <title>Genetic characterization of strains named as Xanthomonas axonopodis pv. dieffenbachiae leads to a taxonomic revision of the X. axonopodis species complex.</title>
        <authorList>
            <person name="Constantin E.C."/>
            <person name="Cleenwerck I."/>
            <person name="Maes M."/>
            <person name="Baeyen S."/>
            <person name="Van Malderghem C."/>
            <person name="De Vos P."/>
            <person name="Cottyn B."/>
        </authorList>
    </citation>
    <scope>NUCLEOTIDE SEQUENCE [LARGE SCALE GENOMIC DNA]</scope>
    <source>
        <strain evidence="4 5">LMG 25940</strain>
    </source>
</reference>
<dbReference type="Pfam" id="PF02525">
    <property type="entry name" value="Flavodoxin_2"/>
    <property type="match status" value="1"/>
</dbReference>
<evidence type="ECO:0000313" key="5">
    <source>
        <dbReference type="Proteomes" id="UP000050546"/>
    </source>
</evidence>
<sequence length="205" mass="22278">MHALIVVAHPDPRSHTHAVAAQVRDAVLASDATHTVEVADLAQEGFDPRFNQADVALFQQRAAPAPDVAAEHARLDRADALVLVFPIYWWSFPALLKGWIDRVFTLGWAFDESADGKIVKKLQRLDVHLLAIGGADERTYARHGYFGAMKTQIAHGIFDFCGAPVRTSELLTVPDAAFPQSHFDTARAIGARLFGARASAGSEPS</sequence>
<dbReference type="PANTHER" id="PTHR10204:SF34">
    <property type="entry name" value="NAD(P)H DEHYDROGENASE [QUINONE] 1 ISOFORM 1"/>
    <property type="match status" value="1"/>
</dbReference>
<proteinExistence type="inferred from homology"/>
<dbReference type="AlphaFoldDB" id="A0A1V9GTE9"/>
<dbReference type="InterPro" id="IPR029039">
    <property type="entry name" value="Flavoprotein-like_sf"/>
</dbReference>
<comment type="similarity">
    <text evidence="1">Belongs to the NAD(P)H dehydrogenase (quinone) family.</text>
</comment>
<organism evidence="4 5">
    <name type="scientific">Xanthomonas phaseoli pv. dieffenbachiae</name>
    <dbReference type="NCBI Taxonomy" id="92828"/>
    <lineage>
        <taxon>Bacteria</taxon>
        <taxon>Pseudomonadati</taxon>
        <taxon>Pseudomonadota</taxon>
        <taxon>Gammaproteobacteria</taxon>
        <taxon>Lysobacterales</taxon>
        <taxon>Lysobacteraceae</taxon>
        <taxon>Xanthomonas</taxon>
    </lineage>
</organism>
<dbReference type="InterPro" id="IPR051545">
    <property type="entry name" value="NAD(P)H_dehydrogenase_qn"/>
</dbReference>
<dbReference type="InterPro" id="IPR003680">
    <property type="entry name" value="Flavodoxin_fold"/>
</dbReference>
<dbReference type="FunFam" id="3.40.50.360:FF:000063">
    <property type="entry name" value="Probable NAD(P)H dehydrogenase"/>
    <property type="match status" value="1"/>
</dbReference>
<evidence type="ECO:0000259" key="3">
    <source>
        <dbReference type="Pfam" id="PF02525"/>
    </source>
</evidence>
<dbReference type="Gene3D" id="3.40.50.360">
    <property type="match status" value="1"/>
</dbReference>
<comment type="caution">
    <text evidence="4">The sequence shown here is derived from an EMBL/GenBank/DDBJ whole genome shotgun (WGS) entry which is preliminary data.</text>
</comment>
<evidence type="ECO:0000256" key="2">
    <source>
        <dbReference type="ARBA" id="ARBA00023002"/>
    </source>
</evidence>
<dbReference type="GO" id="GO:0005829">
    <property type="term" value="C:cytosol"/>
    <property type="evidence" value="ECO:0007669"/>
    <property type="project" value="TreeGrafter"/>
</dbReference>
<dbReference type="GeneID" id="93993493"/>
<dbReference type="PANTHER" id="PTHR10204">
    <property type="entry name" value="NAD P H OXIDOREDUCTASE-RELATED"/>
    <property type="match status" value="1"/>
</dbReference>
<dbReference type="EMBL" id="JPYI02000100">
    <property type="protein sequence ID" value="OQP73899.1"/>
    <property type="molecule type" value="Genomic_DNA"/>
</dbReference>
<dbReference type="GO" id="GO:0003955">
    <property type="term" value="F:NAD(P)H dehydrogenase (quinone) activity"/>
    <property type="evidence" value="ECO:0007669"/>
    <property type="project" value="TreeGrafter"/>
</dbReference>
<reference evidence="5" key="2">
    <citation type="journal article" date="2017" name="Plant Pathol.">
        <title>Pathogenicity and virulence gene content of Xanthomonas strains infecting Araceae, formerly known as Xanthomonas axonopodis pv. dieffenbachiae.</title>
        <authorList>
            <person name="Constantin E.C."/>
            <person name="Haegeman A."/>
            <person name="Van Vaerenbergh J."/>
            <person name="Baeyen S."/>
            <person name="Van Malderghem C."/>
            <person name="Maes M."/>
            <person name="Cottyn B."/>
        </authorList>
    </citation>
    <scope>NUCLEOTIDE SEQUENCE [LARGE SCALE GENOMIC DNA]</scope>
    <source>
        <strain evidence="5">LMG 25940</strain>
    </source>
</reference>
<gene>
    <name evidence="4" type="ORF">IM53_021250</name>
</gene>
<dbReference type="STRING" id="1437877.GCA_001564415_00889"/>
<dbReference type="SUPFAM" id="SSF52218">
    <property type="entry name" value="Flavoproteins"/>
    <property type="match status" value="1"/>
</dbReference>
<feature type="domain" description="Flavodoxin-like fold" evidence="3">
    <location>
        <begin position="1"/>
        <end position="167"/>
    </location>
</feature>
<accession>A0A1V9GTE9</accession>
<protein>
    <submittedName>
        <fullName evidence="4">NAD(P)H oxidoreductase</fullName>
    </submittedName>
</protein>
<evidence type="ECO:0000256" key="1">
    <source>
        <dbReference type="ARBA" id="ARBA00006252"/>
    </source>
</evidence>
<dbReference type="Proteomes" id="UP000050546">
    <property type="component" value="Unassembled WGS sequence"/>
</dbReference>
<evidence type="ECO:0000313" key="4">
    <source>
        <dbReference type="EMBL" id="OQP73899.1"/>
    </source>
</evidence>
<dbReference type="RefSeq" id="WP_057678669.1">
    <property type="nucleotide sequence ID" value="NZ_CP041380.1"/>
</dbReference>